<dbReference type="EMBL" id="QKQP01000001">
    <property type="protein sequence ID" value="PZD81599.1"/>
    <property type="molecule type" value="Genomic_DNA"/>
</dbReference>
<dbReference type="SUPFAM" id="SSF53633">
    <property type="entry name" value="Carbamate kinase-like"/>
    <property type="match status" value="1"/>
</dbReference>
<evidence type="ECO:0000256" key="3">
    <source>
        <dbReference type="ARBA" id="ARBA00022650"/>
    </source>
</evidence>
<dbReference type="NCBIfam" id="TIGR01027">
    <property type="entry name" value="proB"/>
    <property type="match status" value="1"/>
</dbReference>
<dbReference type="InterPro" id="IPR001048">
    <property type="entry name" value="Asp/Glu/Uridylate_kinase"/>
</dbReference>
<dbReference type="AlphaFoldDB" id="A0A2W1K4I8"/>
<dbReference type="CDD" id="cd21157">
    <property type="entry name" value="PUA_G5K"/>
    <property type="match status" value="1"/>
</dbReference>
<dbReference type="GO" id="GO:0003723">
    <property type="term" value="F:RNA binding"/>
    <property type="evidence" value="ECO:0007669"/>
    <property type="project" value="InterPro"/>
</dbReference>
<evidence type="ECO:0000256" key="2">
    <source>
        <dbReference type="ARBA" id="ARBA00022605"/>
    </source>
</evidence>
<comment type="caution">
    <text evidence="8">Lacks conserved residue(s) required for the propagation of feature annotation.</text>
</comment>
<proteinExistence type="inferred from homology"/>
<dbReference type="EC" id="2.7.2.11" evidence="8"/>
<dbReference type="RefSeq" id="WP_012536755.1">
    <property type="nucleotide sequence ID" value="NZ_AP025160.1"/>
</dbReference>
<keyword evidence="1 8" id="KW-0963">Cytoplasm</keyword>
<comment type="subcellular location">
    <subcellularLocation>
        <location evidence="8">Cytoplasm</location>
    </subcellularLocation>
</comment>
<comment type="caution">
    <text evidence="10">The sequence shown here is derived from an EMBL/GenBank/DDBJ whole genome shotgun (WGS) entry which is preliminary data.</text>
</comment>
<comment type="catalytic activity">
    <reaction evidence="8">
        <text>L-glutamate + ATP = L-glutamyl 5-phosphate + ADP</text>
        <dbReference type="Rhea" id="RHEA:14877"/>
        <dbReference type="ChEBI" id="CHEBI:29985"/>
        <dbReference type="ChEBI" id="CHEBI:30616"/>
        <dbReference type="ChEBI" id="CHEBI:58274"/>
        <dbReference type="ChEBI" id="CHEBI:456216"/>
        <dbReference type="EC" id="2.7.2.11"/>
    </reaction>
</comment>
<name>A0A2W1K4I8_ACIFR</name>
<accession>A0A2W1K4I8</accession>
<gene>
    <name evidence="8" type="primary">proB</name>
    <name evidence="10" type="ORF">DN052_00515</name>
</gene>
<comment type="similarity">
    <text evidence="8">Belongs to the glutamate 5-kinase family.</text>
</comment>
<evidence type="ECO:0000313" key="10">
    <source>
        <dbReference type="EMBL" id="PZD81599.1"/>
    </source>
</evidence>
<dbReference type="PANTHER" id="PTHR43654">
    <property type="entry name" value="GLUTAMATE 5-KINASE"/>
    <property type="match status" value="1"/>
</dbReference>
<dbReference type="Pfam" id="PF00696">
    <property type="entry name" value="AA_kinase"/>
    <property type="match status" value="1"/>
</dbReference>
<dbReference type="GO" id="GO:0055129">
    <property type="term" value="P:L-proline biosynthetic process"/>
    <property type="evidence" value="ECO:0007669"/>
    <property type="project" value="UniProtKB-UniRule"/>
</dbReference>
<comment type="pathway">
    <text evidence="8">Amino-acid biosynthesis; L-proline biosynthesis; L-glutamate 5-semialdehyde from L-glutamate: step 1/2.</text>
</comment>
<dbReference type="InterPro" id="IPR041739">
    <property type="entry name" value="G5K_ProB"/>
</dbReference>
<keyword evidence="2 8" id="KW-0028">Amino-acid biosynthesis</keyword>
<dbReference type="Pfam" id="PF01472">
    <property type="entry name" value="PUA"/>
    <property type="match status" value="1"/>
</dbReference>
<protein>
    <recommendedName>
        <fullName evidence="8">Glutamate 5-kinase</fullName>
        <ecNumber evidence="8">2.7.2.11</ecNumber>
    </recommendedName>
    <alternativeName>
        <fullName evidence="8">Gamma-glutamyl kinase</fullName>
        <shortName evidence="8">GK</shortName>
    </alternativeName>
</protein>
<organism evidence="10 11">
    <name type="scientific">Acidithiobacillus ferrooxidans</name>
    <name type="common">Thiobacillus ferrooxidans</name>
    <dbReference type="NCBI Taxonomy" id="920"/>
    <lineage>
        <taxon>Bacteria</taxon>
        <taxon>Pseudomonadati</taxon>
        <taxon>Pseudomonadota</taxon>
        <taxon>Acidithiobacillia</taxon>
        <taxon>Acidithiobacillales</taxon>
        <taxon>Acidithiobacillaceae</taxon>
        <taxon>Acidithiobacillus</taxon>
    </lineage>
</organism>
<feature type="binding site" evidence="8">
    <location>
        <begin position="197"/>
        <end position="198"/>
    </location>
    <ligand>
        <name>ATP</name>
        <dbReference type="ChEBI" id="CHEBI:30616"/>
    </ligand>
</feature>
<dbReference type="GO" id="GO:0005524">
    <property type="term" value="F:ATP binding"/>
    <property type="evidence" value="ECO:0007669"/>
    <property type="project" value="UniProtKB-KW"/>
</dbReference>
<dbReference type="GO" id="GO:0004349">
    <property type="term" value="F:glutamate 5-kinase activity"/>
    <property type="evidence" value="ECO:0007669"/>
    <property type="project" value="UniProtKB-UniRule"/>
</dbReference>
<dbReference type="GeneID" id="65280952"/>
<dbReference type="FunFam" id="3.40.1160.10:FF:000018">
    <property type="entry name" value="Glutamate 5-kinase"/>
    <property type="match status" value="1"/>
</dbReference>
<dbReference type="InterPro" id="IPR005715">
    <property type="entry name" value="Glu_5kinase/COase_Synthase"/>
</dbReference>
<dbReference type="SMART" id="SM00359">
    <property type="entry name" value="PUA"/>
    <property type="match status" value="1"/>
</dbReference>
<reference evidence="10 11" key="1">
    <citation type="submission" date="2018-06" db="EMBL/GenBank/DDBJ databases">
        <title>Draft sequence of Acidithiobacillus ferrooxidans CCM 4253.</title>
        <authorList>
            <person name="Moya-Beltran A."/>
            <person name="Castro M."/>
            <person name="Covarrubias P.C."/>
            <person name="Issotta F."/>
            <person name="Janiczek O."/>
            <person name="Mandl M."/>
            <person name="Kucera J."/>
            <person name="Quatrini R."/>
        </authorList>
    </citation>
    <scope>NUCLEOTIDE SEQUENCE [LARGE SCALE GENOMIC DNA]</scope>
    <source>
        <strain evidence="10 11">CCM 4253</strain>
    </source>
</reference>
<dbReference type="InterPro" id="IPR011529">
    <property type="entry name" value="Glu_5kinase"/>
</dbReference>
<dbReference type="InterPro" id="IPR036393">
    <property type="entry name" value="AceGlu_kinase-like_sf"/>
</dbReference>
<keyword evidence="5 8" id="KW-0547">Nucleotide-binding</keyword>
<feature type="domain" description="PUA" evidence="9">
    <location>
        <begin position="305"/>
        <end position="391"/>
    </location>
</feature>
<dbReference type="Gene3D" id="3.40.1160.10">
    <property type="entry name" value="Acetylglutamate kinase-like"/>
    <property type="match status" value="1"/>
</dbReference>
<keyword evidence="7 8" id="KW-0067">ATP-binding</keyword>
<dbReference type="HAMAP" id="MF_00456">
    <property type="entry name" value="ProB"/>
    <property type="match status" value="1"/>
</dbReference>
<feature type="binding site" evidence="8">
    <location>
        <position position="72"/>
    </location>
    <ligand>
        <name>substrate</name>
    </ligand>
</feature>
<evidence type="ECO:0000256" key="7">
    <source>
        <dbReference type="ARBA" id="ARBA00022840"/>
    </source>
</evidence>
<dbReference type="Gene3D" id="2.30.130.10">
    <property type="entry name" value="PUA domain"/>
    <property type="match status" value="1"/>
</dbReference>
<dbReference type="InterPro" id="IPR001057">
    <property type="entry name" value="Glu/AcGlu_kinase"/>
</dbReference>
<dbReference type="UniPathway" id="UPA00098">
    <property type="reaction ID" value="UER00359"/>
</dbReference>
<evidence type="ECO:0000256" key="1">
    <source>
        <dbReference type="ARBA" id="ARBA00022490"/>
    </source>
</evidence>
<dbReference type="PANTHER" id="PTHR43654:SF1">
    <property type="entry name" value="ISOPENTENYL PHOSPHATE KINASE"/>
    <property type="match status" value="1"/>
</dbReference>
<evidence type="ECO:0000256" key="8">
    <source>
        <dbReference type="HAMAP-Rule" id="MF_00456"/>
    </source>
</evidence>
<dbReference type="PROSITE" id="PS00902">
    <property type="entry name" value="GLUTAMATE_5_KINASE"/>
    <property type="match status" value="1"/>
</dbReference>
<sequence length="399" mass="43563">MTDRIGKKRATEPNRWLNRSNLQTDAKRWVIKIGSSLLTNDGQHLDITAIRAWMQQILLLHQRGVEVVLVSSGSVSAGMQRLGWTDRPVSLKARQAAASVGQSALIHTYEKMLQECAQPENDRLYCGQVLLTHDDLRTRRRYLNARSTLRTLLDMNVLPIINENDVVSYSAINLGDNDTLAALVSNLLDADILVILTDQTGLFDADPRSHPEATLLTEVGAGDPMLERIAGGGGSRMGTGGMLAKVRAAARAARSGTSTIIADGRRPEVLPRLHQGEAIGTFVHARLPKLAARKRWLAGHLRSHGVLHLDQGAARAILEEGSSLLPVGVIAVEGTFRRGDLVVCKDPLGRDIARGLINLDAPVAARCCRKQSHELADDPEVLEDVLIHRDNLVINDLLL</sequence>
<feature type="binding site" evidence="8">
    <location>
        <position position="165"/>
    </location>
    <ligand>
        <name>substrate</name>
    </ligand>
</feature>
<keyword evidence="4 8" id="KW-0808">Transferase</keyword>
<dbReference type="SUPFAM" id="SSF88697">
    <property type="entry name" value="PUA domain-like"/>
    <property type="match status" value="1"/>
</dbReference>
<feature type="binding site" evidence="8">
    <location>
        <position position="32"/>
    </location>
    <ligand>
        <name>ATP</name>
        <dbReference type="ChEBI" id="CHEBI:30616"/>
    </ligand>
</feature>
<dbReference type="InterPro" id="IPR036974">
    <property type="entry name" value="PUA_sf"/>
</dbReference>
<evidence type="ECO:0000256" key="5">
    <source>
        <dbReference type="ARBA" id="ARBA00022741"/>
    </source>
</evidence>
<evidence type="ECO:0000313" key="11">
    <source>
        <dbReference type="Proteomes" id="UP000248886"/>
    </source>
</evidence>
<evidence type="ECO:0000256" key="4">
    <source>
        <dbReference type="ARBA" id="ARBA00022679"/>
    </source>
</evidence>
<comment type="function">
    <text evidence="8">Catalyzes the transfer of a phosphate group to glutamate to form L-glutamate 5-phosphate.</text>
</comment>
<dbReference type="Proteomes" id="UP000248886">
    <property type="component" value="Unassembled WGS sequence"/>
</dbReference>
<keyword evidence="6 8" id="KW-0418">Kinase</keyword>
<evidence type="ECO:0000259" key="9">
    <source>
        <dbReference type="SMART" id="SM00359"/>
    </source>
</evidence>
<dbReference type="InterPro" id="IPR019797">
    <property type="entry name" value="Glutamate_5-kinase_CS"/>
</dbReference>
<dbReference type="PROSITE" id="PS50890">
    <property type="entry name" value="PUA"/>
    <property type="match status" value="1"/>
</dbReference>
<dbReference type="InterPro" id="IPR015947">
    <property type="entry name" value="PUA-like_sf"/>
</dbReference>
<dbReference type="CDD" id="cd04242">
    <property type="entry name" value="AAK_G5K_ProB"/>
    <property type="match status" value="1"/>
</dbReference>
<dbReference type="PRINTS" id="PR00474">
    <property type="entry name" value="GLU5KINASE"/>
</dbReference>
<evidence type="ECO:0000256" key="6">
    <source>
        <dbReference type="ARBA" id="ARBA00022777"/>
    </source>
</evidence>
<dbReference type="OrthoDB" id="9804434at2"/>
<dbReference type="GO" id="GO:0005829">
    <property type="term" value="C:cytosol"/>
    <property type="evidence" value="ECO:0007669"/>
    <property type="project" value="TreeGrafter"/>
</dbReference>
<feature type="binding site" evidence="8">
    <location>
        <position position="177"/>
    </location>
    <ligand>
        <name>substrate</name>
    </ligand>
</feature>
<dbReference type="PIRSF" id="PIRSF000729">
    <property type="entry name" value="GK"/>
    <property type="match status" value="1"/>
</dbReference>
<keyword evidence="3 8" id="KW-0641">Proline biosynthesis</keyword>
<dbReference type="InterPro" id="IPR002478">
    <property type="entry name" value="PUA"/>
</dbReference>